<dbReference type="AlphaFoldDB" id="A0A166XIR4"/>
<protein>
    <submittedName>
        <fullName evidence="1">Uncharacterized protein</fullName>
    </submittedName>
</protein>
<dbReference type="EMBL" id="AZHA01000039">
    <property type="protein sequence ID" value="OAA35860.1"/>
    <property type="molecule type" value="Genomic_DNA"/>
</dbReference>
<keyword evidence="2" id="KW-1185">Reference proteome</keyword>
<accession>A0A166XIR4</accession>
<sequence>MEGKFGGVQLKFSAATAVRGVPMVGPDLGTFYDDCDVVAAVPDCSLALVDTQMLPKGHCYLYRVSDDAL</sequence>
<evidence type="ECO:0000313" key="2">
    <source>
        <dbReference type="Proteomes" id="UP000076863"/>
    </source>
</evidence>
<reference evidence="1 2" key="1">
    <citation type="journal article" date="2016" name="Genome Biol. Evol.">
        <title>Divergent and convergent evolution of fungal pathogenicity.</title>
        <authorList>
            <person name="Shang Y."/>
            <person name="Xiao G."/>
            <person name="Zheng P."/>
            <person name="Cen K."/>
            <person name="Zhan S."/>
            <person name="Wang C."/>
        </authorList>
    </citation>
    <scope>NUCLEOTIDE SEQUENCE [LARGE SCALE GENOMIC DNA]</scope>
    <source>
        <strain evidence="1 2">RCEF 3172</strain>
    </source>
</reference>
<dbReference type="Proteomes" id="UP000076863">
    <property type="component" value="Unassembled WGS sequence"/>
</dbReference>
<organism evidence="1 2">
    <name type="scientific">Beauveria brongniartii RCEF 3172</name>
    <dbReference type="NCBI Taxonomy" id="1081107"/>
    <lineage>
        <taxon>Eukaryota</taxon>
        <taxon>Fungi</taxon>
        <taxon>Dikarya</taxon>
        <taxon>Ascomycota</taxon>
        <taxon>Pezizomycotina</taxon>
        <taxon>Sordariomycetes</taxon>
        <taxon>Hypocreomycetidae</taxon>
        <taxon>Hypocreales</taxon>
        <taxon>Cordycipitaceae</taxon>
        <taxon>Beauveria</taxon>
        <taxon>Beauveria brongniartii</taxon>
    </lineage>
</organism>
<evidence type="ECO:0000313" key="1">
    <source>
        <dbReference type="EMBL" id="OAA35860.1"/>
    </source>
</evidence>
<proteinExistence type="predicted"/>
<gene>
    <name evidence="1" type="ORF">BBO_08512</name>
</gene>
<name>A0A166XIR4_9HYPO</name>
<comment type="caution">
    <text evidence="1">The sequence shown here is derived from an EMBL/GenBank/DDBJ whole genome shotgun (WGS) entry which is preliminary data.</text>
</comment>